<dbReference type="KEGG" id="ttr:Tter_0292"/>
<evidence type="ECO:0000313" key="2">
    <source>
        <dbReference type="Proteomes" id="UP000000323"/>
    </source>
</evidence>
<gene>
    <name evidence="1" type="ordered locus">Tter_0292</name>
</gene>
<name>D1CE58_THET1</name>
<dbReference type="AlphaFoldDB" id="D1CE58"/>
<evidence type="ECO:0000313" key="1">
    <source>
        <dbReference type="EMBL" id="ACZ41214.1"/>
    </source>
</evidence>
<proteinExistence type="predicted"/>
<dbReference type="EMBL" id="CP001825">
    <property type="protein sequence ID" value="ACZ41214.1"/>
    <property type="molecule type" value="Genomic_DNA"/>
</dbReference>
<reference evidence="2" key="1">
    <citation type="journal article" date="2010" name="Stand. Genomic Sci.">
        <title>Complete genome sequence of 'Thermobaculum terrenum' type strain (YNP1).</title>
        <authorList>
            <person name="Kiss H."/>
            <person name="Cleland D."/>
            <person name="Lapidus A."/>
            <person name="Lucas S."/>
            <person name="Glavina Del Rio T."/>
            <person name="Nolan M."/>
            <person name="Tice H."/>
            <person name="Han C."/>
            <person name="Goodwin L."/>
            <person name="Pitluck S."/>
            <person name="Liolios K."/>
            <person name="Ivanova N."/>
            <person name="Mavromatis K."/>
            <person name="Ovchinnikova G."/>
            <person name="Pati A."/>
            <person name="Chen A."/>
            <person name="Palaniappan K."/>
            <person name="Land M."/>
            <person name="Hauser L."/>
            <person name="Chang Y."/>
            <person name="Jeffries C."/>
            <person name="Lu M."/>
            <person name="Brettin T."/>
            <person name="Detter J."/>
            <person name="Goker M."/>
            <person name="Tindall B."/>
            <person name="Beck B."/>
            <person name="McDermott T."/>
            <person name="Woyke T."/>
            <person name="Bristow J."/>
            <person name="Eisen J."/>
            <person name="Markowitz V."/>
            <person name="Hugenholtz P."/>
            <person name="Kyrpides N."/>
            <person name="Klenk H."/>
            <person name="Cheng J."/>
        </authorList>
    </citation>
    <scope>NUCLEOTIDE SEQUENCE [LARGE SCALE GENOMIC DNA]</scope>
    <source>
        <strain evidence="2">ATCC BAA-798 / YNP1</strain>
    </source>
</reference>
<keyword evidence="2" id="KW-1185">Reference proteome</keyword>
<sequence>MYERNPFSYNKAKFQANLIEDLLVSPEDLCRVLEAVNWTMVRLLICEHTSKGYIRVRCIYK</sequence>
<accession>D1CE58</accession>
<dbReference type="Proteomes" id="UP000000323">
    <property type="component" value="Chromosome 1"/>
</dbReference>
<dbReference type="HOGENOM" id="CLU_2921309_0_0_0"/>
<organism evidence="1 2">
    <name type="scientific">Thermobaculum terrenum (strain ATCC BAA-798 / CCMEE 7001 / YNP1)</name>
    <dbReference type="NCBI Taxonomy" id="525904"/>
    <lineage>
        <taxon>Bacteria</taxon>
        <taxon>Bacillati</taxon>
        <taxon>Chloroflexota</taxon>
        <taxon>Chloroflexia</taxon>
        <taxon>Candidatus Thermobaculales</taxon>
        <taxon>Candidatus Thermobaculaceae</taxon>
        <taxon>Thermobaculum</taxon>
    </lineage>
</organism>
<protein>
    <submittedName>
        <fullName evidence="1">Uncharacterized protein</fullName>
    </submittedName>
</protein>